<reference evidence="3 4" key="1">
    <citation type="journal article" date="2016" name="BMC Genomics">
        <title>Genome sequencing and secondary metabolism of the postharvest pathogen Penicillium griseofulvum.</title>
        <authorList>
            <person name="Banani H."/>
            <person name="Marcet-Houben M."/>
            <person name="Ballester A.R."/>
            <person name="Abbruscato P."/>
            <person name="Gonzalez-Candelas L."/>
            <person name="Gabaldon T."/>
            <person name="Spadaro D."/>
        </authorList>
    </citation>
    <scope>NUCLEOTIDE SEQUENCE [LARGE SCALE GENOMIC DNA]</scope>
    <source>
        <strain evidence="3 4">PG3</strain>
    </source>
</reference>
<comment type="caution">
    <text evidence="3">The sequence shown here is derived from an EMBL/GenBank/DDBJ whole genome shotgun (WGS) entry which is preliminary data.</text>
</comment>
<evidence type="ECO:0000256" key="2">
    <source>
        <dbReference type="SAM" id="Phobius"/>
    </source>
</evidence>
<name>A0A135M038_PENPA</name>
<dbReference type="GeneID" id="63710740"/>
<dbReference type="EMBL" id="LHQR01000013">
    <property type="protein sequence ID" value="KXG54582.1"/>
    <property type="molecule type" value="Genomic_DNA"/>
</dbReference>
<feature type="transmembrane region" description="Helical" evidence="2">
    <location>
        <begin position="78"/>
        <end position="103"/>
    </location>
</feature>
<dbReference type="RefSeq" id="XP_040653117.1">
    <property type="nucleotide sequence ID" value="XM_040795440.1"/>
</dbReference>
<keyword evidence="2" id="KW-0472">Membrane</keyword>
<evidence type="ECO:0000313" key="4">
    <source>
        <dbReference type="Proteomes" id="UP000070168"/>
    </source>
</evidence>
<evidence type="ECO:0000256" key="1">
    <source>
        <dbReference type="SAM" id="MobiDB-lite"/>
    </source>
</evidence>
<dbReference type="AlphaFoldDB" id="A0A135M038"/>
<feature type="compositionally biased region" description="Basic and acidic residues" evidence="1">
    <location>
        <begin position="328"/>
        <end position="345"/>
    </location>
</feature>
<keyword evidence="2" id="KW-0812">Transmembrane</keyword>
<evidence type="ECO:0000313" key="3">
    <source>
        <dbReference type="EMBL" id="KXG54582.1"/>
    </source>
</evidence>
<gene>
    <name evidence="3" type="ORF">PGRI_077260</name>
</gene>
<keyword evidence="2" id="KW-1133">Transmembrane helix</keyword>
<sequence length="357" mass="40675">MRGRVFKERAHYFAAVEHFLFRKCPGTAQKRRSFATRTPAQLSEEKINAFQTLKDVIASGSVCTYLDRTKHTYYDLDAFLDGFAASFVVPFAVAVALFDFLGFCRLTASSQAPMAKHLAINRRKWTRGKDMVRETSPSKSGNVMFSDIMPIDSRVTSRGGTPMSVCIDLETDEYMIWEPVYAPTLASRKLELERLNYRFMDWELAPIRGDGAVGVQLSAYFRWYTTTAERINRVQQIWIRTLAERMWPFETPQVFSREQLQNRGVYKTPCESSKEHTADARRQLLRNPEAQRILRAGQELAAHQSEYDTNMALIRERIAKTTESNTGDEGREAEDSGDEGSHNSGEDDDGEKDSGDN</sequence>
<protein>
    <submittedName>
        <fullName evidence="3">Uncharacterized protein</fullName>
    </submittedName>
</protein>
<proteinExistence type="predicted"/>
<keyword evidence="4" id="KW-1185">Reference proteome</keyword>
<accession>A0A135M038</accession>
<organism evidence="3 4">
    <name type="scientific">Penicillium patulum</name>
    <name type="common">Penicillium griseofulvum</name>
    <dbReference type="NCBI Taxonomy" id="5078"/>
    <lineage>
        <taxon>Eukaryota</taxon>
        <taxon>Fungi</taxon>
        <taxon>Dikarya</taxon>
        <taxon>Ascomycota</taxon>
        <taxon>Pezizomycotina</taxon>
        <taxon>Eurotiomycetes</taxon>
        <taxon>Eurotiomycetidae</taxon>
        <taxon>Eurotiales</taxon>
        <taxon>Aspergillaceae</taxon>
        <taxon>Penicillium</taxon>
    </lineage>
</organism>
<dbReference type="Proteomes" id="UP000070168">
    <property type="component" value="Unassembled WGS sequence"/>
</dbReference>
<feature type="region of interest" description="Disordered" evidence="1">
    <location>
        <begin position="315"/>
        <end position="357"/>
    </location>
</feature>